<dbReference type="InterPro" id="IPR019270">
    <property type="entry name" value="DUF2283"/>
</dbReference>
<protein>
    <recommendedName>
        <fullName evidence="3">DUF2283 domain-containing protein</fullName>
    </recommendedName>
</protein>
<organism evidence="1 2">
    <name type="scientific">candidate division MSBL1 archaeon SCGC-AAA259A05</name>
    <dbReference type="NCBI Taxonomy" id="1698259"/>
    <lineage>
        <taxon>Archaea</taxon>
        <taxon>Methanobacteriati</taxon>
        <taxon>Methanobacteriota</taxon>
        <taxon>candidate division MSBL1</taxon>
    </lineage>
</organism>
<evidence type="ECO:0008006" key="3">
    <source>
        <dbReference type="Google" id="ProtNLM"/>
    </source>
</evidence>
<proteinExistence type="predicted"/>
<dbReference type="Pfam" id="PF10049">
    <property type="entry name" value="DUF2283"/>
    <property type="match status" value="1"/>
</dbReference>
<evidence type="ECO:0000313" key="1">
    <source>
        <dbReference type="EMBL" id="KXA91208.1"/>
    </source>
</evidence>
<dbReference type="Proteomes" id="UP000070163">
    <property type="component" value="Unassembled WGS sequence"/>
</dbReference>
<evidence type="ECO:0000313" key="2">
    <source>
        <dbReference type="Proteomes" id="UP000070163"/>
    </source>
</evidence>
<dbReference type="PANTHER" id="PTHR37029:SF1">
    <property type="entry name" value="SSR1768 PROTEIN"/>
    <property type="match status" value="1"/>
</dbReference>
<keyword evidence="2" id="KW-1185">Reference proteome</keyword>
<dbReference type="EMBL" id="LHXJ01000017">
    <property type="protein sequence ID" value="KXA91208.1"/>
    <property type="molecule type" value="Genomic_DNA"/>
</dbReference>
<reference evidence="1 2" key="1">
    <citation type="journal article" date="2016" name="Sci. Rep.">
        <title>Metabolic traits of an uncultured archaeal lineage -MSBL1- from brine pools of the Red Sea.</title>
        <authorList>
            <person name="Mwirichia R."/>
            <person name="Alam I."/>
            <person name="Rashid M."/>
            <person name="Vinu M."/>
            <person name="Ba-Alawi W."/>
            <person name="Anthony Kamau A."/>
            <person name="Kamanda Ngugi D."/>
            <person name="Goker M."/>
            <person name="Klenk H.P."/>
            <person name="Bajic V."/>
            <person name="Stingl U."/>
        </authorList>
    </citation>
    <scope>NUCLEOTIDE SEQUENCE [LARGE SCALE GENOMIC DNA]</scope>
    <source>
        <strain evidence="1">SCGC-AAA259A05</strain>
    </source>
</reference>
<dbReference type="PANTHER" id="PTHR37029">
    <property type="entry name" value="SSR1768 PROTEIN"/>
    <property type="match status" value="1"/>
</dbReference>
<gene>
    <name evidence="1" type="ORF">AKJ57_02135</name>
</gene>
<comment type="caution">
    <text evidence="1">The sequence shown here is derived from an EMBL/GenBank/DDBJ whole genome shotgun (WGS) entry which is preliminary data.</text>
</comment>
<accession>A0A133UAL1</accession>
<sequence>MRIRYDRQGDTLDMLLEDKQIHHAEEHDQVVVNFDEDGKVVEIEILNASKLLGGFLTEILRTPERGFVEIA</sequence>
<dbReference type="AlphaFoldDB" id="A0A133UAL1"/>
<name>A0A133UAL1_9EURY</name>